<dbReference type="HOGENOM" id="CLU_037453_0_0_1"/>
<organism evidence="3 4">
    <name type="scientific">Piloderma croceum (strain F 1598)</name>
    <dbReference type="NCBI Taxonomy" id="765440"/>
    <lineage>
        <taxon>Eukaryota</taxon>
        <taxon>Fungi</taxon>
        <taxon>Dikarya</taxon>
        <taxon>Basidiomycota</taxon>
        <taxon>Agaricomycotina</taxon>
        <taxon>Agaricomycetes</taxon>
        <taxon>Agaricomycetidae</taxon>
        <taxon>Atheliales</taxon>
        <taxon>Atheliaceae</taxon>
        <taxon>Piloderma</taxon>
    </lineage>
</organism>
<reference evidence="3 4" key="1">
    <citation type="submission" date="2014-04" db="EMBL/GenBank/DDBJ databases">
        <authorList>
            <consortium name="DOE Joint Genome Institute"/>
            <person name="Kuo A."/>
            <person name="Tarkka M."/>
            <person name="Buscot F."/>
            <person name="Kohler A."/>
            <person name="Nagy L.G."/>
            <person name="Floudas D."/>
            <person name="Copeland A."/>
            <person name="Barry K.W."/>
            <person name="Cichocki N."/>
            <person name="Veneault-Fourrey C."/>
            <person name="LaButti K."/>
            <person name="Lindquist E.A."/>
            <person name="Lipzen A."/>
            <person name="Lundell T."/>
            <person name="Morin E."/>
            <person name="Murat C."/>
            <person name="Sun H."/>
            <person name="Tunlid A."/>
            <person name="Henrissat B."/>
            <person name="Grigoriev I.V."/>
            <person name="Hibbett D.S."/>
            <person name="Martin F."/>
            <person name="Nordberg H.P."/>
            <person name="Cantor M.N."/>
            <person name="Hua S.X."/>
        </authorList>
    </citation>
    <scope>NUCLEOTIDE SEQUENCE [LARGE SCALE GENOMIC DNA]</scope>
    <source>
        <strain evidence="3 4">F 1598</strain>
    </source>
</reference>
<gene>
    <name evidence="3" type="ORF">PILCRDRAFT_1503</name>
</gene>
<sequence length="382" mass="42268">MSSNIGSSTRLKKLMQGQTSHAKDGKRLNDALELLKEAKKQEKKKKEAERKQLQAEEDLEAAEQEQQWQATWGGKGVELENIFDEAEQAEIDDDPAADLDDDDLETGGNSEEGKGDEDDAEVVLKPKSALGKCNRLKSNWFVDSDDDDNYDENDNEEVNNDEIIQEALRIAWELKAQKEQPIKRRKLSEEKPAERAKRDGPTFSSSGPSAVRSKLPARRKGKVPVPQASVVSATSSSPHSSSAPPSTPTHPAQSANKARLINQTPVSKTITKRACTLPRVVLATVDAFPDDASLEAHLKACYKDSKKHLVEDGILEKSDQTKILNAETRKIMKDRLPQLRGEIKTKTQGAVSGIYGISSQLSKEEIEALVKMLLRKAAFTFR</sequence>
<dbReference type="STRING" id="765440.A0A0C3GEM4"/>
<evidence type="ECO:0000259" key="2">
    <source>
        <dbReference type="Pfam" id="PF20149"/>
    </source>
</evidence>
<dbReference type="AlphaFoldDB" id="A0A0C3GEM4"/>
<feature type="domain" description="DUF6532" evidence="2">
    <location>
        <begin position="278"/>
        <end position="381"/>
    </location>
</feature>
<dbReference type="InParanoid" id="A0A0C3GEM4"/>
<feature type="compositionally biased region" description="Acidic residues" evidence="1">
    <location>
        <begin position="81"/>
        <end position="105"/>
    </location>
</feature>
<evidence type="ECO:0000313" key="3">
    <source>
        <dbReference type="EMBL" id="KIM90134.1"/>
    </source>
</evidence>
<feature type="region of interest" description="Disordered" evidence="1">
    <location>
        <begin position="174"/>
        <end position="265"/>
    </location>
</feature>
<name>A0A0C3GEM4_PILCF</name>
<accession>A0A0C3GEM4</accession>
<evidence type="ECO:0000256" key="1">
    <source>
        <dbReference type="SAM" id="MobiDB-lite"/>
    </source>
</evidence>
<dbReference type="Proteomes" id="UP000054166">
    <property type="component" value="Unassembled WGS sequence"/>
</dbReference>
<dbReference type="EMBL" id="KN832973">
    <property type="protein sequence ID" value="KIM90134.1"/>
    <property type="molecule type" value="Genomic_DNA"/>
</dbReference>
<evidence type="ECO:0000313" key="4">
    <source>
        <dbReference type="Proteomes" id="UP000054166"/>
    </source>
</evidence>
<dbReference type="OrthoDB" id="2790754at2759"/>
<feature type="region of interest" description="Disordered" evidence="1">
    <location>
        <begin position="1"/>
        <end position="28"/>
    </location>
</feature>
<dbReference type="InterPro" id="IPR045341">
    <property type="entry name" value="DUF6532"/>
</dbReference>
<dbReference type="Pfam" id="PF20149">
    <property type="entry name" value="DUF6532"/>
    <property type="match status" value="1"/>
</dbReference>
<protein>
    <recommendedName>
        <fullName evidence="2">DUF6532 domain-containing protein</fullName>
    </recommendedName>
</protein>
<feature type="compositionally biased region" description="Acidic residues" evidence="1">
    <location>
        <begin position="143"/>
        <end position="160"/>
    </location>
</feature>
<feature type="compositionally biased region" description="Low complexity" evidence="1">
    <location>
        <begin position="223"/>
        <end position="255"/>
    </location>
</feature>
<reference evidence="4" key="2">
    <citation type="submission" date="2015-01" db="EMBL/GenBank/DDBJ databases">
        <title>Evolutionary Origins and Diversification of the Mycorrhizal Mutualists.</title>
        <authorList>
            <consortium name="DOE Joint Genome Institute"/>
            <consortium name="Mycorrhizal Genomics Consortium"/>
            <person name="Kohler A."/>
            <person name="Kuo A."/>
            <person name="Nagy L.G."/>
            <person name="Floudas D."/>
            <person name="Copeland A."/>
            <person name="Barry K.W."/>
            <person name="Cichocki N."/>
            <person name="Veneault-Fourrey C."/>
            <person name="LaButti K."/>
            <person name="Lindquist E.A."/>
            <person name="Lipzen A."/>
            <person name="Lundell T."/>
            <person name="Morin E."/>
            <person name="Murat C."/>
            <person name="Riley R."/>
            <person name="Ohm R."/>
            <person name="Sun H."/>
            <person name="Tunlid A."/>
            <person name="Henrissat B."/>
            <person name="Grigoriev I.V."/>
            <person name="Hibbett D.S."/>
            <person name="Martin F."/>
        </authorList>
    </citation>
    <scope>NUCLEOTIDE SEQUENCE [LARGE SCALE GENOMIC DNA]</scope>
    <source>
        <strain evidence="4">F 1598</strain>
    </source>
</reference>
<feature type="region of interest" description="Disordered" evidence="1">
    <location>
        <begin position="40"/>
        <end position="160"/>
    </location>
</feature>
<keyword evidence="4" id="KW-1185">Reference proteome</keyword>
<proteinExistence type="predicted"/>
<feature type="compositionally biased region" description="Basic and acidic residues" evidence="1">
    <location>
        <begin position="40"/>
        <end position="54"/>
    </location>
</feature>
<feature type="compositionally biased region" description="Basic and acidic residues" evidence="1">
    <location>
        <begin position="175"/>
        <end position="200"/>
    </location>
</feature>